<gene>
    <name evidence="2" type="ORF">LMG24238_07539</name>
</gene>
<keyword evidence="1" id="KW-0175">Coiled coil</keyword>
<protein>
    <recommendedName>
        <fullName evidence="4">DUF2968 family protein</fullName>
    </recommendedName>
</protein>
<evidence type="ECO:0008006" key="4">
    <source>
        <dbReference type="Google" id="ProtNLM"/>
    </source>
</evidence>
<proteinExistence type="predicted"/>
<reference evidence="2 3" key="1">
    <citation type="submission" date="2020-04" db="EMBL/GenBank/DDBJ databases">
        <authorList>
            <person name="De Canck E."/>
        </authorList>
    </citation>
    <scope>NUCLEOTIDE SEQUENCE [LARGE SCALE GENOMIC DNA]</scope>
    <source>
        <strain evidence="2 3">LMG 24238</strain>
    </source>
</reference>
<sequence length="238" mass="26906">MKNLWNRWGVITATPMSHVVPLGAELATPEDKAPPDAGEDLAAESPQPVTPLRAVPVMPSPQGRHTLQMADIAEVEALAASDAVTSFRFVRSFNYSVNLMFHRAELSYYVALYHDECLWRVLTSTELDSAEAAFRQFEEQVMRLSEIEIRRAVLEAHNERLSRMTAQSEAQAERLRSDLERNNTLSQLVTNRQHQLRREIGQIEAQRVAAQAQLNKTLRQVQQLKAASNEGIPRIPNR</sequence>
<dbReference type="Pfam" id="PF11180">
    <property type="entry name" value="DUF2968"/>
    <property type="match status" value="1"/>
</dbReference>
<dbReference type="InterPro" id="IPR021350">
    <property type="entry name" value="DUF2968"/>
</dbReference>
<keyword evidence="3" id="KW-1185">Reference proteome</keyword>
<name>A0A6J5CTC4_9BURK</name>
<feature type="coiled-coil region" evidence="1">
    <location>
        <begin position="127"/>
        <end position="227"/>
    </location>
</feature>
<evidence type="ECO:0000313" key="3">
    <source>
        <dbReference type="Proteomes" id="UP000494255"/>
    </source>
</evidence>
<dbReference type="EMBL" id="CADIKC010000021">
    <property type="protein sequence ID" value="CAB3745380.1"/>
    <property type="molecule type" value="Genomic_DNA"/>
</dbReference>
<dbReference type="AlphaFoldDB" id="A0A6J5CTC4"/>
<accession>A0A6J5CTC4</accession>
<evidence type="ECO:0000313" key="2">
    <source>
        <dbReference type="EMBL" id="CAB3745380.1"/>
    </source>
</evidence>
<organism evidence="2 3">
    <name type="scientific">Paraburkholderia sediminicola</name>
    <dbReference type="NCBI Taxonomy" id="458836"/>
    <lineage>
        <taxon>Bacteria</taxon>
        <taxon>Pseudomonadati</taxon>
        <taxon>Pseudomonadota</taxon>
        <taxon>Betaproteobacteria</taxon>
        <taxon>Burkholderiales</taxon>
        <taxon>Burkholderiaceae</taxon>
        <taxon>Paraburkholderia</taxon>
    </lineage>
</organism>
<dbReference type="Proteomes" id="UP000494255">
    <property type="component" value="Unassembled WGS sequence"/>
</dbReference>
<evidence type="ECO:0000256" key="1">
    <source>
        <dbReference type="SAM" id="Coils"/>
    </source>
</evidence>